<dbReference type="InterPro" id="IPR000037">
    <property type="entry name" value="SsrA-bd_prot"/>
</dbReference>
<protein>
    <recommendedName>
        <fullName evidence="3">SsrA-binding protein</fullName>
    </recommendedName>
    <alternativeName>
        <fullName evidence="3">Small protein B</fullName>
    </alternativeName>
</protein>
<gene>
    <name evidence="3 4" type="primary">smpB</name>
    <name evidence="4" type="ORF">NCTC10138_01036</name>
</gene>
<name>A0A449BE03_HAPAX</name>
<evidence type="ECO:0000313" key="4">
    <source>
        <dbReference type="EMBL" id="VEU80657.1"/>
    </source>
</evidence>
<sequence length="148" mass="17378">MKIISRNKTANYNYFIEDKYEAGIKLVGSEIKSIRLGKVSLNEAFITFKDNEAFVSNMHIATYDQANRYNHQETRPRKLLLHKNEILKLFSKSREQGYSVIPLSLYLKEGLAKVEIALAKGKKDYDKREDLKKKDQDMRLKKTVNRYK</sequence>
<dbReference type="OrthoDB" id="9805462at2"/>
<dbReference type="GO" id="GO:0003723">
    <property type="term" value="F:RNA binding"/>
    <property type="evidence" value="ECO:0007669"/>
    <property type="project" value="UniProtKB-UniRule"/>
</dbReference>
<evidence type="ECO:0000256" key="1">
    <source>
        <dbReference type="ARBA" id="ARBA00022490"/>
    </source>
</evidence>
<dbReference type="NCBIfam" id="TIGR00086">
    <property type="entry name" value="smpB"/>
    <property type="match status" value="1"/>
</dbReference>
<evidence type="ECO:0000313" key="5">
    <source>
        <dbReference type="Proteomes" id="UP000289841"/>
    </source>
</evidence>
<comment type="subcellular location">
    <subcellularLocation>
        <location evidence="3">Cytoplasm</location>
    </subcellularLocation>
    <text evidence="3">The tmRNA-SmpB complex associates with stalled 70S ribosomes.</text>
</comment>
<dbReference type="InterPro" id="IPR020081">
    <property type="entry name" value="SsrA-bd_prot_CS"/>
</dbReference>
<keyword evidence="1 3" id="KW-0963">Cytoplasm</keyword>
<dbReference type="STRING" id="1278311.GCA_000428705_00355"/>
<dbReference type="GO" id="GO:0070929">
    <property type="term" value="P:trans-translation"/>
    <property type="evidence" value="ECO:0007669"/>
    <property type="project" value="UniProtKB-UniRule"/>
</dbReference>
<dbReference type="NCBIfam" id="NF003843">
    <property type="entry name" value="PRK05422.1"/>
    <property type="match status" value="1"/>
</dbReference>
<reference evidence="4 5" key="1">
    <citation type="submission" date="2019-01" db="EMBL/GenBank/DDBJ databases">
        <authorList>
            <consortium name="Pathogen Informatics"/>
        </authorList>
    </citation>
    <scope>NUCLEOTIDE SEQUENCE [LARGE SCALE GENOMIC DNA]</scope>
    <source>
        <strain evidence="4 5">NCTC10138</strain>
    </source>
</reference>
<evidence type="ECO:0000256" key="3">
    <source>
        <dbReference type="HAMAP-Rule" id="MF_00023"/>
    </source>
</evidence>
<dbReference type="Gene3D" id="2.40.280.10">
    <property type="match status" value="1"/>
</dbReference>
<dbReference type="KEGG" id="aaxa:NCTC10138_01036"/>
<accession>A0A449BE03</accession>
<dbReference type="Pfam" id="PF01668">
    <property type="entry name" value="SmpB"/>
    <property type="match status" value="1"/>
</dbReference>
<dbReference type="SUPFAM" id="SSF74982">
    <property type="entry name" value="Small protein B (SmpB)"/>
    <property type="match status" value="1"/>
</dbReference>
<keyword evidence="5" id="KW-1185">Reference proteome</keyword>
<proteinExistence type="inferred from homology"/>
<dbReference type="AlphaFoldDB" id="A0A449BE03"/>
<dbReference type="EMBL" id="LR215048">
    <property type="protein sequence ID" value="VEU80657.1"/>
    <property type="molecule type" value="Genomic_DNA"/>
</dbReference>
<dbReference type="GO" id="GO:0070930">
    <property type="term" value="P:trans-translation-dependent protein tagging"/>
    <property type="evidence" value="ECO:0007669"/>
    <property type="project" value="TreeGrafter"/>
</dbReference>
<dbReference type="PANTHER" id="PTHR30308:SF2">
    <property type="entry name" value="SSRA-BINDING PROTEIN"/>
    <property type="match status" value="1"/>
</dbReference>
<dbReference type="RefSeq" id="WP_035375551.1">
    <property type="nucleotide sequence ID" value="NZ_LR215048.1"/>
</dbReference>
<dbReference type="GO" id="GO:0005829">
    <property type="term" value="C:cytosol"/>
    <property type="evidence" value="ECO:0007669"/>
    <property type="project" value="TreeGrafter"/>
</dbReference>
<organism evidence="4 5">
    <name type="scientific">Haploplasma axanthum</name>
    <name type="common">Acholeplasma axanthum</name>
    <dbReference type="NCBI Taxonomy" id="29552"/>
    <lineage>
        <taxon>Bacteria</taxon>
        <taxon>Bacillati</taxon>
        <taxon>Mycoplasmatota</taxon>
        <taxon>Mollicutes</taxon>
        <taxon>Acholeplasmatales</taxon>
        <taxon>Acholeplasmataceae</taxon>
        <taxon>Haploplasma</taxon>
    </lineage>
</organism>
<comment type="function">
    <text evidence="3">Required for rescue of stalled ribosomes mediated by trans-translation. Binds to transfer-messenger RNA (tmRNA), required for stable association of tmRNA with ribosomes. tmRNA and SmpB together mimic tRNA shape, replacing the anticodon stem-loop with SmpB. tmRNA is encoded by the ssrA gene; the 2 termini fold to resemble tRNA(Ala) and it encodes a 'tag peptide', a short internal open reading frame. During trans-translation Ala-aminoacylated tmRNA acts like a tRNA, entering the A-site of stalled ribosomes, displacing the stalled mRNA. The ribosome then switches to translate the ORF on the tmRNA; the nascent peptide is terminated with the 'tag peptide' encoded by the tmRNA and targeted for degradation. The ribosome is freed to recommence translation, which seems to be the essential function of trans-translation.</text>
</comment>
<keyword evidence="2 3" id="KW-0694">RNA-binding</keyword>
<comment type="similarity">
    <text evidence="3">Belongs to the SmpB family.</text>
</comment>
<dbReference type="HAMAP" id="MF_00023">
    <property type="entry name" value="SmpB"/>
    <property type="match status" value="1"/>
</dbReference>
<dbReference type="PROSITE" id="PS01317">
    <property type="entry name" value="SSRP"/>
    <property type="match status" value="1"/>
</dbReference>
<dbReference type="InterPro" id="IPR023620">
    <property type="entry name" value="SmpB"/>
</dbReference>
<evidence type="ECO:0000256" key="2">
    <source>
        <dbReference type="ARBA" id="ARBA00022884"/>
    </source>
</evidence>
<dbReference type="PANTHER" id="PTHR30308">
    <property type="entry name" value="TMRNA-BINDING COMPONENT OF TRANS-TRANSLATION TAGGING COMPLEX"/>
    <property type="match status" value="1"/>
</dbReference>
<dbReference type="Proteomes" id="UP000289841">
    <property type="component" value="Chromosome"/>
</dbReference>
<dbReference type="CDD" id="cd09294">
    <property type="entry name" value="SmpB"/>
    <property type="match status" value="1"/>
</dbReference>